<reference evidence="6" key="1">
    <citation type="submission" date="2019-05" db="EMBL/GenBank/DDBJ databases">
        <title>Metatranscriptomic reconstruction reveals RNA viruses with the potential to shape carbon cycling in soil.</title>
        <authorList>
            <person name="Starr E.P."/>
            <person name="Nuccio E."/>
            <person name="Pett-Ridge J."/>
            <person name="Banfield J.F."/>
            <person name="Firestone M.K."/>
        </authorList>
    </citation>
    <scope>NUCLEOTIDE SEQUENCE</scope>
    <source>
        <strain evidence="6">H3_Rhizo_37_scaffold_576</strain>
    </source>
</reference>
<comment type="catalytic activity">
    <reaction evidence="4">
        <text>RNA(n) + a ribonucleoside 5'-triphosphate = RNA(n+1) + diphosphate</text>
        <dbReference type="Rhea" id="RHEA:21248"/>
        <dbReference type="Rhea" id="RHEA-COMP:14527"/>
        <dbReference type="Rhea" id="RHEA-COMP:17342"/>
        <dbReference type="ChEBI" id="CHEBI:33019"/>
        <dbReference type="ChEBI" id="CHEBI:61557"/>
        <dbReference type="ChEBI" id="CHEBI:140395"/>
        <dbReference type="EC" id="2.7.7.48"/>
    </reaction>
</comment>
<dbReference type="GO" id="GO:0039694">
    <property type="term" value="P:viral RNA genome replication"/>
    <property type="evidence" value="ECO:0007669"/>
    <property type="project" value="InterPro"/>
</dbReference>
<dbReference type="InterPro" id="IPR043128">
    <property type="entry name" value="Rev_trsase/Diguanyl_cyclase"/>
</dbReference>
<name>A0A514D2L0_9VIRU</name>
<evidence type="ECO:0000256" key="1">
    <source>
        <dbReference type="ARBA" id="ARBA00022679"/>
    </source>
</evidence>
<protein>
    <recommendedName>
        <fullName evidence="4">RNA-directed RNA polymerase</fullName>
        <ecNumber evidence="4">2.7.7.48</ecNumber>
    </recommendedName>
</protein>
<dbReference type="EC" id="2.7.7.48" evidence="4"/>
<proteinExistence type="predicted"/>
<evidence type="ECO:0000313" key="6">
    <source>
        <dbReference type="EMBL" id="QDH87809.1"/>
    </source>
</evidence>
<dbReference type="PROSITE" id="PS50507">
    <property type="entry name" value="RDRP_SSRNA_POS"/>
    <property type="match status" value="1"/>
</dbReference>
<accession>A0A514D2L0</accession>
<dbReference type="InterPro" id="IPR002166">
    <property type="entry name" value="RNA_pol_HCV"/>
</dbReference>
<dbReference type="InterPro" id="IPR007094">
    <property type="entry name" value="RNA-dir_pol_PSvirus"/>
</dbReference>
<dbReference type="GO" id="GO:0000166">
    <property type="term" value="F:nucleotide binding"/>
    <property type="evidence" value="ECO:0007669"/>
    <property type="project" value="UniProtKB-KW"/>
</dbReference>
<dbReference type="InterPro" id="IPR043502">
    <property type="entry name" value="DNA/RNA_pol_sf"/>
</dbReference>
<feature type="domain" description="RdRp catalytic" evidence="5">
    <location>
        <begin position="186"/>
        <end position="305"/>
    </location>
</feature>
<dbReference type="Gene3D" id="3.30.70.270">
    <property type="match status" value="1"/>
</dbReference>
<evidence type="ECO:0000256" key="4">
    <source>
        <dbReference type="RuleBase" id="RU363062"/>
    </source>
</evidence>
<keyword evidence="3 4" id="KW-0693">Viral RNA replication</keyword>
<evidence type="ECO:0000256" key="3">
    <source>
        <dbReference type="ARBA" id="ARBA00022953"/>
    </source>
</evidence>
<keyword evidence="1 4" id="KW-0808">Transferase</keyword>
<organism evidence="6">
    <name type="scientific">Riboviria sp</name>
    <dbReference type="NCBI Taxonomy" id="2585031"/>
    <lineage>
        <taxon>Viruses</taxon>
        <taxon>Riboviria</taxon>
    </lineage>
</organism>
<dbReference type="CDD" id="cd23179">
    <property type="entry name" value="ps_ssRNAv_Tolivirales_RdRp"/>
    <property type="match status" value="1"/>
</dbReference>
<dbReference type="EMBL" id="MN033640">
    <property type="protein sequence ID" value="QDH87809.1"/>
    <property type="molecule type" value="Genomic_DNA"/>
</dbReference>
<gene>
    <name evidence="6" type="ORF">H3Rhizo37576_000002</name>
</gene>
<evidence type="ECO:0000259" key="5">
    <source>
        <dbReference type="PROSITE" id="PS50507"/>
    </source>
</evidence>
<dbReference type="GO" id="GO:0003968">
    <property type="term" value="F:RNA-directed RNA polymerase activity"/>
    <property type="evidence" value="ECO:0007669"/>
    <property type="project" value="UniProtKB-KW"/>
</dbReference>
<sequence length="320" mass="36245">MYWCHVPDLLGGWVPAIHANCVHNEVAALLLRTLGPTPVDPGSPFLKDEYATLRKLARKLGVARWTRERVVSSYAGRMRLRYQRALNSLNVEGGLDRSDAHISAFLKGEKFNPLLKLSKPRMIMARKPRFNLELASYLKPFEHAFWKRLKGTCAGVTPTRVVGKGLNGHQRARLIARKMEEIGEDCVVFEVDGKSFEAHVTYEDLQREHSVYRAGFKGDQALSWMLDCQLTLKGHTACGVKYRRDGARASGDYNTGLGNTIIMLTVCRAAMRHLRDVKSLRFRWDLLADGDNCLIFVEGRKASQVHSMLHLRCRLLARKS</sequence>
<evidence type="ECO:0000256" key="2">
    <source>
        <dbReference type="ARBA" id="ARBA00022695"/>
    </source>
</evidence>
<keyword evidence="4 6" id="KW-0696">RNA-directed RNA polymerase</keyword>
<dbReference type="Pfam" id="PF00998">
    <property type="entry name" value="RdRP_3"/>
    <property type="match status" value="1"/>
</dbReference>
<dbReference type="GO" id="GO:0003723">
    <property type="term" value="F:RNA binding"/>
    <property type="evidence" value="ECO:0007669"/>
    <property type="project" value="InterPro"/>
</dbReference>
<keyword evidence="2 4" id="KW-0548">Nucleotidyltransferase</keyword>
<keyword evidence="4" id="KW-0547">Nucleotide-binding</keyword>
<dbReference type="SUPFAM" id="SSF56672">
    <property type="entry name" value="DNA/RNA polymerases"/>
    <property type="match status" value="1"/>
</dbReference>